<evidence type="ECO:0000256" key="2">
    <source>
        <dbReference type="ARBA" id="ARBA00023015"/>
    </source>
</evidence>
<evidence type="ECO:0000256" key="3">
    <source>
        <dbReference type="ARBA" id="ARBA00023125"/>
    </source>
</evidence>
<dbReference type="PROSITE" id="PS50043">
    <property type="entry name" value="HTH_LUXR_2"/>
    <property type="match status" value="1"/>
</dbReference>
<dbReference type="GO" id="GO:0006355">
    <property type="term" value="P:regulation of DNA-templated transcription"/>
    <property type="evidence" value="ECO:0007669"/>
    <property type="project" value="InterPro"/>
</dbReference>
<evidence type="ECO:0000313" key="7">
    <source>
        <dbReference type="EMBL" id="OIQ82981.1"/>
    </source>
</evidence>
<dbReference type="SUPFAM" id="SSF46894">
    <property type="entry name" value="C-terminal effector domain of the bipartite response regulators"/>
    <property type="match status" value="1"/>
</dbReference>
<dbReference type="InterPro" id="IPR016032">
    <property type="entry name" value="Sig_transdc_resp-reg_C-effctor"/>
</dbReference>
<dbReference type="SMART" id="SM00448">
    <property type="entry name" value="REC"/>
    <property type="match status" value="1"/>
</dbReference>
<dbReference type="InterPro" id="IPR001789">
    <property type="entry name" value="Sig_transdc_resp-reg_receiver"/>
</dbReference>
<dbReference type="Pfam" id="PF00072">
    <property type="entry name" value="Response_reg"/>
    <property type="match status" value="1"/>
</dbReference>
<evidence type="ECO:0000256" key="4">
    <source>
        <dbReference type="ARBA" id="ARBA00023163"/>
    </source>
</evidence>
<evidence type="ECO:0000259" key="6">
    <source>
        <dbReference type="PROSITE" id="PS50110"/>
    </source>
</evidence>
<reference evidence="7" key="1">
    <citation type="submission" date="2016-10" db="EMBL/GenBank/DDBJ databases">
        <title>Sequence of Gallionella enrichment culture.</title>
        <authorList>
            <person name="Poehlein A."/>
            <person name="Muehling M."/>
            <person name="Daniel R."/>
        </authorList>
    </citation>
    <scope>NUCLEOTIDE SEQUENCE</scope>
</reference>
<proteinExistence type="predicted"/>
<dbReference type="Pfam" id="PF00196">
    <property type="entry name" value="GerE"/>
    <property type="match status" value="1"/>
</dbReference>
<dbReference type="InterPro" id="IPR000792">
    <property type="entry name" value="Tscrpt_reg_LuxR_C"/>
</dbReference>
<dbReference type="SMART" id="SM00421">
    <property type="entry name" value="HTH_LUXR"/>
    <property type="match status" value="1"/>
</dbReference>
<keyword evidence="3" id="KW-0238">DNA-binding</keyword>
<feature type="domain" description="HTH luxR-type" evidence="5">
    <location>
        <begin position="144"/>
        <end position="209"/>
    </location>
</feature>
<evidence type="ECO:0000259" key="5">
    <source>
        <dbReference type="PROSITE" id="PS50043"/>
    </source>
</evidence>
<evidence type="ECO:0000256" key="1">
    <source>
        <dbReference type="ARBA" id="ARBA00022553"/>
    </source>
</evidence>
<feature type="domain" description="Response regulatory" evidence="6">
    <location>
        <begin position="5"/>
        <end position="121"/>
    </location>
</feature>
<dbReference type="PANTHER" id="PTHR43214:SF41">
    <property type="entry name" value="NITRATE_NITRITE RESPONSE REGULATOR PROTEIN NARP"/>
    <property type="match status" value="1"/>
</dbReference>
<keyword evidence="2" id="KW-0805">Transcription regulation</keyword>
<protein>
    <submittedName>
        <fullName evidence="7">Response regulator UvrY</fullName>
    </submittedName>
</protein>
<name>A0A1J5R481_9ZZZZ</name>
<organism evidence="7">
    <name type="scientific">mine drainage metagenome</name>
    <dbReference type="NCBI Taxonomy" id="410659"/>
    <lineage>
        <taxon>unclassified sequences</taxon>
        <taxon>metagenomes</taxon>
        <taxon>ecological metagenomes</taxon>
    </lineage>
</organism>
<dbReference type="PANTHER" id="PTHR43214">
    <property type="entry name" value="TWO-COMPONENT RESPONSE REGULATOR"/>
    <property type="match status" value="1"/>
</dbReference>
<dbReference type="PRINTS" id="PR00038">
    <property type="entry name" value="HTHLUXR"/>
</dbReference>
<dbReference type="CDD" id="cd06170">
    <property type="entry name" value="LuxR_C_like"/>
    <property type="match status" value="1"/>
</dbReference>
<dbReference type="AlphaFoldDB" id="A0A1J5R481"/>
<keyword evidence="1" id="KW-0597">Phosphoprotein</keyword>
<dbReference type="GO" id="GO:0003677">
    <property type="term" value="F:DNA binding"/>
    <property type="evidence" value="ECO:0007669"/>
    <property type="project" value="UniProtKB-KW"/>
</dbReference>
<keyword evidence="4" id="KW-0804">Transcription</keyword>
<accession>A0A1J5R481</accession>
<dbReference type="SUPFAM" id="SSF52172">
    <property type="entry name" value="CheY-like"/>
    <property type="match status" value="1"/>
</dbReference>
<dbReference type="CDD" id="cd17535">
    <property type="entry name" value="REC_NarL-like"/>
    <property type="match status" value="1"/>
</dbReference>
<dbReference type="InterPro" id="IPR011006">
    <property type="entry name" value="CheY-like_superfamily"/>
</dbReference>
<dbReference type="InterPro" id="IPR039420">
    <property type="entry name" value="WalR-like"/>
</dbReference>
<dbReference type="InterPro" id="IPR058245">
    <property type="entry name" value="NreC/VraR/RcsB-like_REC"/>
</dbReference>
<sequence length="216" mass="23735">MNRLDVLVADDHVIIRNGLRNILDDTDDLHCAGEASNGNALLELVRARDWDLLILDLSMPGRNGLELIKLVKAERAQLPILVFTMHQEEQYAVRAIRAGAAGYLTKESDGDILLGAIRKVARGGVYVSPKVAELMATDLSRPHHAPAHTLLSNREFEIFTRIVSGRSLTDIAGELGLSVKTVSTHKSHILDKMDLAHEVDLVRYALQHGLVDATPT</sequence>
<dbReference type="PROSITE" id="PS50110">
    <property type="entry name" value="RESPONSE_REGULATORY"/>
    <property type="match status" value="1"/>
</dbReference>
<comment type="caution">
    <text evidence="7">The sequence shown here is derived from an EMBL/GenBank/DDBJ whole genome shotgun (WGS) entry which is preliminary data.</text>
</comment>
<dbReference type="GO" id="GO:0000160">
    <property type="term" value="P:phosphorelay signal transduction system"/>
    <property type="evidence" value="ECO:0007669"/>
    <property type="project" value="InterPro"/>
</dbReference>
<dbReference type="Gene3D" id="3.40.50.2300">
    <property type="match status" value="1"/>
</dbReference>
<dbReference type="EMBL" id="MLJW01000748">
    <property type="protein sequence ID" value="OIQ82981.1"/>
    <property type="molecule type" value="Genomic_DNA"/>
</dbReference>
<gene>
    <name evidence="7" type="primary">uvrY_20</name>
    <name evidence="7" type="ORF">GALL_352340</name>
</gene>